<reference evidence="2 3" key="1">
    <citation type="submission" date="2019-08" db="EMBL/GenBank/DDBJ databases">
        <title>Draft genome sequences of two oriental melons (Cucumis melo L. var makuwa).</title>
        <authorList>
            <person name="Kwon S.-Y."/>
        </authorList>
    </citation>
    <scope>NUCLEOTIDE SEQUENCE [LARGE SCALE GENOMIC DNA]</scope>
    <source>
        <strain evidence="3">cv. Chang Bougi</strain>
        <tissue evidence="2">Leaf</tissue>
    </source>
</reference>
<proteinExistence type="predicted"/>
<gene>
    <name evidence="2" type="ORF">E5676_scaffold265G00640</name>
</gene>
<feature type="compositionally biased region" description="Polar residues" evidence="1">
    <location>
        <begin position="1"/>
        <end position="10"/>
    </location>
</feature>
<organism evidence="2 3">
    <name type="scientific">Cucumis melo var. makuwa</name>
    <name type="common">Oriental melon</name>
    <dbReference type="NCBI Taxonomy" id="1194695"/>
    <lineage>
        <taxon>Eukaryota</taxon>
        <taxon>Viridiplantae</taxon>
        <taxon>Streptophyta</taxon>
        <taxon>Embryophyta</taxon>
        <taxon>Tracheophyta</taxon>
        <taxon>Spermatophyta</taxon>
        <taxon>Magnoliopsida</taxon>
        <taxon>eudicotyledons</taxon>
        <taxon>Gunneridae</taxon>
        <taxon>Pentapetalae</taxon>
        <taxon>rosids</taxon>
        <taxon>fabids</taxon>
        <taxon>Cucurbitales</taxon>
        <taxon>Cucurbitaceae</taxon>
        <taxon>Benincaseae</taxon>
        <taxon>Cucumis</taxon>
    </lineage>
</organism>
<comment type="caution">
    <text evidence="2">The sequence shown here is derived from an EMBL/GenBank/DDBJ whole genome shotgun (WGS) entry which is preliminary data.</text>
</comment>
<evidence type="ECO:0000256" key="1">
    <source>
        <dbReference type="SAM" id="MobiDB-lite"/>
    </source>
</evidence>
<evidence type="ECO:0000313" key="2">
    <source>
        <dbReference type="EMBL" id="TYK07947.1"/>
    </source>
</evidence>
<sequence length="96" mass="10675">MAETNSTLQPPSFCVPKGSSLTTNTTPTPSSVIAIFVDGTLPCPIDAQRSSRIICNNIITALILNFVLKEIATNICFMDSTQELWLDIQQRYRRKN</sequence>
<dbReference type="EMBL" id="SSTD01012952">
    <property type="protein sequence ID" value="TYK07947.1"/>
    <property type="molecule type" value="Genomic_DNA"/>
</dbReference>
<dbReference type="AlphaFoldDB" id="A0A5D3C7K5"/>
<feature type="region of interest" description="Disordered" evidence="1">
    <location>
        <begin position="1"/>
        <end position="25"/>
    </location>
</feature>
<dbReference type="Proteomes" id="UP000321947">
    <property type="component" value="Unassembled WGS sequence"/>
</dbReference>
<protein>
    <submittedName>
        <fullName evidence="2">Uncharacterized protein</fullName>
    </submittedName>
</protein>
<evidence type="ECO:0000313" key="3">
    <source>
        <dbReference type="Proteomes" id="UP000321947"/>
    </source>
</evidence>
<accession>A0A5D3C7K5</accession>
<name>A0A5D3C7K5_CUCMM</name>